<reference evidence="1 2" key="1">
    <citation type="submission" date="2019-03" db="EMBL/GenBank/DDBJ databases">
        <title>The complete genome sequence of Swingsia_sp. F3b2 LMG30590(T).</title>
        <authorList>
            <person name="Chua K.-O."/>
            <person name="Chan K.-G."/>
            <person name="See-Too W.-S."/>
        </authorList>
    </citation>
    <scope>NUCLEOTIDE SEQUENCE [LARGE SCALE GENOMIC DNA]</scope>
    <source>
        <strain evidence="1 2">F3b2</strain>
    </source>
</reference>
<evidence type="ECO:0000313" key="1">
    <source>
        <dbReference type="EMBL" id="QDH13214.1"/>
    </source>
</evidence>
<dbReference type="Proteomes" id="UP000318709">
    <property type="component" value="Chromosome"/>
</dbReference>
<sequence length="75" mass="8236">MQDLTSKAPLMVPGLVAQQSGYLYFSSKKRRQNAINAGWGVGFRVKICKLGTQTPRTNRFLPETAPSCANPAHKT</sequence>
<dbReference type="KEGG" id="swf:E3E12_02255"/>
<organism evidence="1 2">
    <name type="scientific">Formicincola oecophyllae</name>
    <dbReference type="NCBI Taxonomy" id="2558361"/>
    <lineage>
        <taxon>Bacteria</taxon>
        <taxon>Pseudomonadati</taxon>
        <taxon>Pseudomonadota</taxon>
        <taxon>Alphaproteobacteria</taxon>
        <taxon>Acetobacterales</taxon>
        <taxon>Acetobacteraceae</taxon>
        <taxon>Formicincola</taxon>
    </lineage>
</organism>
<protein>
    <submittedName>
        <fullName evidence="1">Uncharacterized protein</fullName>
    </submittedName>
</protein>
<proteinExistence type="predicted"/>
<accession>A0A4Y6U7S8</accession>
<evidence type="ECO:0000313" key="2">
    <source>
        <dbReference type="Proteomes" id="UP000318709"/>
    </source>
</evidence>
<dbReference type="AlphaFoldDB" id="A0A4Y6U7S8"/>
<gene>
    <name evidence="1" type="ORF">E3E12_02255</name>
</gene>
<name>A0A4Y6U7S8_9PROT</name>
<dbReference type="EMBL" id="CP038231">
    <property type="protein sequence ID" value="QDH13214.1"/>
    <property type="molecule type" value="Genomic_DNA"/>
</dbReference>
<dbReference type="RefSeq" id="WP_141442876.1">
    <property type="nucleotide sequence ID" value="NZ_CP038231.1"/>
</dbReference>
<keyword evidence="2" id="KW-1185">Reference proteome</keyword>